<organism evidence="2 3">
    <name type="scientific">Actinoplanes utahensis</name>
    <dbReference type="NCBI Taxonomy" id="1869"/>
    <lineage>
        <taxon>Bacteria</taxon>
        <taxon>Bacillati</taxon>
        <taxon>Actinomycetota</taxon>
        <taxon>Actinomycetes</taxon>
        <taxon>Micromonosporales</taxon>
        <taxon>Micromonosporaceae</taxon>
        <taxon>Actinoplanes</taxon>
    </lineage>
</organism>
<gene>
    <name evidence="2" type="ORF">MB27_20265</name>
</gene>
<dbReference type="PROSITE" id="PS51257">
    <property type="entry name" value="PROKAR_LIPOPROTEIN"/>
    <property type="match status" value="1"/>
</dbReference>
<accession>A0A0A6X6S0</accession>
<evidence type="ECO:0000313" key="2">
    <source>
        <dbReference type="EMBL" id="KHD75787.1"/>
    </source>
</evidence>
<dbReference type="STRING" id="1869.MB27_20265"/>
<dbReference type="EMBL" id="JRTT01000023">
    <property type="protein sequence ID" value="KHD75787.1"/>
    <property type="molecule type" value="Genomic_DNA"/>
</dbReference>
<reference evidence="2 3" key="1">
    <citation type="submission" date="2014-10" db="EMBL/GenBank/DDBJ databases">
        <title>Draft genome sequence of Actinoplanes utahensis NRRL 12052.</title>
        <authorList>
            <person name="Velasco-Bucheli B."/>
            <person name="del Cerro C."/>
            <person name="Hormigo D."/>
            <person name="Garcia J.L."/>
            <person name="Acebal C."/>
            <person name="Arroyo M."/>
            <person name="de la Mata I."/>
        </authorList>
    </citation>
    <scope>NUCLEOTIDE SEQUENCE [LARGE SCALE GENOMIC DNA]</scope>
    <source>
        <strain evidence="2 3">NRRL 12052</strain>
    </source>
</reference>
<dbReference type="AlphaFoldDB" id="A0A0A6X6S0"/>
<dbReference type="Proteomes" id="UP000054537">
    <property type="component" value="Unassembled WGS sequence"/>
</dbReference>
<feature type="chain" id="PRO_5038375645" description="Lipoprotein" evidence="1">
    <location>
        <begin position="27"/>
        <end position="134"/>
    </location>
</feature>
<evidence type="ECO:0008006" key="4">
    <source>
        <dbReference type="Google" id="ProtNLM"/>
    </source>
</evidence>
<dbReference type="RefSeq" id="WP_043526589.1">
    <property type="nucleotide sequence ID" value="NZ_BAABKU010000048.1"/>
</dbReference>
<proteinExistence type="predicted"/>
<sequence>MRMMTGCRWRRGVAALLLTLPMATMAGCDERSVIAAERPNGSAGGLDPHGRQACAEFRAGWRQATDAPARLLLADDVGRQARRSDNGEIVASSAAMGRSAKDGGRAWQVAAADLERACQQTRAGYHQPVLPVTG</sequence>
<comment type="caution">
    <text evidence="2">The sequence shown here is derived from an EMBL/GenBank/DDBJ whole genome shotgun (WGS) entry which is preliminary data.</text>
</comment>
<evidence type="ECO:0000256" key="1">
    <source>
        <dbReference type="SAM" id="SignalP"/>
    </source>
</evidence>
<protein>
    <recommendedName>
        <fullName evidence="4">Lipoprotein</fullName>
    </recommendedName>
</protein>
<name>A0A0A6X6S0_ACTUT</name>
<feature type="signal peptide" evidence="1">
    <location>
        <begin position="1"/>
        <end position="26"/>
    </location>
</feature>
<keyword evidence="3" id="KW-1185">Reference proteome</keyword>
<keyword evidence="1" id="KW-0732">Signal</keyword>
<evidence type="ECO:0000313" key="3">
    <source>
        <dbReference type="Proteomes" id="UP000054537"/>
    </source>
</evidence>